<accession>A0ABV7JRM4</accession>
<feature type="transmembrane region" description="Helical" evidence="8">
    <location>
        <begin position="126"/>
        <end position="148"/>
    </location>
</feature>
<feature type="transmembrane region" description="Helical" evidence="8">
    <location>
        <begin position="270"/>
        <end position="289"/>
    </location>
</feature>
<evidence type="ECO:0000256" key="6">
    <source>
        <dbReference type="ARBA" id="ARBA00022989"/>
    </source>
</evidence>
<evidence type="ECO:0000256" key="8">
    <source>
        <dbReference type="SAM" id="Phobius"/>
    </source>
</evidence>
<comment type="subcellular location">
    <subcellularLocation>
        <location evidence="1">Cell membrane</location>
        <topology evidence="1">Multi-pass membrane protein</topology>
    </subcellularLocation>
</comment>
<evidence type="ECO:0000256" key="5">
    <source>
        <dbReference type="ARBA" id="ARBA00022692"/>
    </source>
</evidence>
<dbReference type="RefSeq" id="WP_379023718.1">
    <property type="nucleotide sequence ID" value="NZ_JBHRTA010000038.1"/>
</dbReference>
<keyword evidence="5 8" id="KW-0812">Transmembrane</keyword>
<keyword evidence="3 10" id="KW-0328">Glycosyltransferase</keyword>
<evidence type="ECO:0000313" key="10">
    <source>
        <dbReference type="EMBL" id="MFC3198756.1"/>
    </source>
</evidence>
<feature type="transmembrane region" description="Helical" evidence="8">
    <location>
        <begin position="96"/>
        <end position="114"/>
    </location>
</feature>
<dbReference type="InterPro" id="IPR038731">
    <property type="entry name" value="RgtA/B/C-like"/>
</dbReference>
<feature type="transmembrane region" description="Helical" evidence="8">
    <location>
        <begin position="333"/>
        <end position="352"/>
    </location>
</feature>
<evidence type="ECO:0000256" key="2">
    <source>
        <dbReference type="ARBA" id="ARBA00022475"/>
    </source>
</evidence>
<keyword evidence="4 10" id="KW-0808">Transferase</keyword>
<gene>
    <name evidence="10" type="ORF">ACFOET_14130</name>
</gene>
<dbReference type="EMBL" id="JBHRTA010000038">
    <property type="protein sequence ID" value="MFC3198756.1"/>
    <property type="molecule type" value="Genomic_DNA"/>
</dbReference>
<evidence type="ECO:0000256" key="1">
    <source>
        <dbReference type="ARBA" id="ARBA00004651"/>
    </source>
</evidence>
<dbReference type="EC" id="2.4.-.-" evidence="10"/>
<proteinExistence type="predicted"/>
<feature type="transmembrane region" description="Helical" evidence="8">
    <location>
        <begin position="182"/>
        <end position="205"/>
    </location>
</feature>
<protein>
    <submittedName>
        <fullName evidence="10">ArnT family glycosyltransferase</fullName>
        <ecNumber evidence="10">2.4.-.-</ecNumber>
    </submittedName>
</protein>
<dbReference type="InterPro" id="IPR050297">
    <property type="entry name" value="LipidA_mod_glycosyltrf_83"/>
</dbReference>
<evidence type="ECO:0000259" key="9">
    <source>
        <dbReference type="Pfam" id="PF13231"/>
    </source>
</evidence>
<sequence>MQARRISFYTYKSGRLTMLLIAPQHHGHHINRCLLFVLAIHFLIRLAILFSLNLGVDEAYYVSYGQYPQWSYFDHPPLVGWMVWLTTMKLSETSVFFVRLGPLVINTIVLVVVYRIGILLKDRKAALIAVCLVAASFYHSVISGVFLLPDAPLVLCWMLGIWAFLSYVKTEQHGFLWLHGSFVGMAMLCKYQSVFLVFGAAVWLLKYKRNELLVRGFMPVFVLPALFFLPVLLWNIHHGMASYDLHSNRVGNADWDIKWHFLLAEVAGQLFYNNPVVVIVVATVLWRIFRHQRALVMAPYHFYLLSMSVPLIVLTIALSFFNKTLPHWSGPAYYALILCAVCTGPASGRRLWKWTRYALAFFLFIAAVGVLHIQTGLLNTGRAHISANQLGSTDFTLDVYGWPQLRDAFDKLTEADLRNGRIDADYAMIAGNWFPGAQIDYYLALSRGRDLFVYGDIHRQHQYQYTNSRRGGISARRDAYYLTTSRYFFPPDPSLVRQYAQVDEAERIPVYRRGEVVYYLYVYRMRASH</sequence>
<evidence type="ECO:0000256" key="3">
    <source>
        <dbReference type="ARBA" id="ARBA00022676"/>
    </source>
</evidence>
<evidence type="ECO:0000256" key="4">
    <source>
        <dbReference type="ARBA" id="ARBA00022679"/>
    </source>
</evidence>
<organism evidence="10 11">
    <name type="scientific">Parapedobacter deserti</name>
    <dbReference type="NCBI Taxonomy" id="1912957"/>
    <lineage>
        <taxon>Bacteria</taxon>
        <taxon>Pseudomonadati</taxon>
        <taxon>Bacteroidota</taxon>
        <taxon>Sphingobacteriia</taxon>
        <taxon>Sphingobacteriales</taxon>
        <taxon>Sphingobacteriaceae</taxon>
        <taxon>Parapedobacter</taxon>
    </lineage>
</organism>
<name>A0ABV7JRM4_9SPHI</name>
<dbReference type="Proteomes" id="UP001595526">
    <property type="component" value="Unassembled WGS sequence"/>
</dbReference>
<keyword evidence="6 8" id="KW-1133">Transmembrane helix</keyword>
<comment type="caution">
    <text evidence="10">The sequence shown here is derived from an EMBL/GenBank/DDBJ whole genome shotgun (WGS) entry which is preliminary data.</text>
</comment>
<dbReference type="GO" id="GO:0016757">
    <property type="term" value="F:glycosyltransferase activity"/>
    <property type="evidence" value="ECO:0007669"/>
    <property type="project" value="UniProtKB-KW"/>
</dbReference>
<dbReference type="PANTHER" id="PTHR33908">
    <property type="entry name" value="MANNOSYLTRANSFERASE YKCB-RELATED"/>
    <property type="match status" value="1"/>
</dbReference>
<dbReference type="PANTHER" id="PTHR33908:SF11">
    <property type="entry name" value="MEMBRANE PROTEIN"/>
    <property type="match status" value="1"/>
</dbReference>
<evidence type="ECO:0000256" key="7">
    <source>
        <dbReference type="ARBA" id="ARBA00023136"/>
    </source>
</evidence>
<keyword evidence="11" id="KW-1185">Reference proteome</keyword>
<evidence type="ECO:0000313" key="11">
    <source>
        <dbReference type="Proteomes" id="UP001595526"/>
    </source>
</evidence>
<feature type="transmembrane region" description="Helical" evidence="8">
    <location>
        <begin position="359"/>
        <end position="378"/>
    </location>
</feature>
<feature type="transmembrane region" description="Helical" evidence="8">
    <location>
        <begin position="217"/>
        <end position="236"/>
    </location>
</feature>
<feature type="domain" description="Glycosyltransferase RgtA/B/C/D-like" evidence="9">
    <location>
        <begin position="74"/>
        <end position="234"/>
    </location>
</feature>
<keyword evidence="7 8" id="KW-0472">Membrane</keyword>
<reference evidence="11" key="1">
    <citation type="journal article" date="2019" name="Int. J. Syst. Evol. Microbiol.">
        <title>The Global Catalogue of Microorganisms (GCM) 10K type strain sequencing project: providing services to taxonomists for standard genome sequencing and annotation.</title>
        <authorList>
            <consortium name="The Broad Institute Genomics Platform"/>
            <consortium name="The Broad Institute Genome Sequencing Center for Infectious Disease"/>
            <person name="Wu L."/>
            <person name="Ma J."/>
        </authorList>
    </citation>
    <scope>NUCLEOTIDE SEQUENCE [LARGE SCALE GENOMIC DNA]</scope>
    <source>
        <strain evidence="11">KCTC 52416</strain>
    </source>
</reference>
<feature type="transmembrane region" description="Helical" evidence="8">
    <location>
        <begin position="301"/>
        <end position="321"/>
    </location>
</feature>
<dbReference type="Pfam" id="PF13231">
    <property type="entry name" value="PMT_2"/>
    <property type="match status" value="1"/>
</dbReference>
<keyword evidence="2" id="KW-1003">Cell membrane</keyword>
<feature type="transmembrane region" description="Helical" evidence="8">
    <location>
        <begin position="33"/>
        <end position="52"/>
    </location>
</feature>